<protein>
    <submittedName>
        <fullName evidence="1">Uncharacterized protein</fullName>
    </submittedName>
</protein>
<reference evidence="1" key="1">
    <citation type="submission" date="2016-01" db="EMBL/GenBank/DDBJ databases">
        <authorList>
            <person name="Regsiter A."/>
            <person name="william w."/>
        </authorList>
    </citation>
    <scope>NUCLEOTIDE SEQUENCE</scope>
    <source>
        <strain evidence="1">NCPPB 1641</strain>
    </source>
</reference>
<evidence type="ECO:0000313" key="2">
    <source>
        <dbReference type="Proteomes" id="UP000192140"/>
    </source>
</evidence>
<sequence>MEDACRQTRHQIAMIERQITARMTALIRRPGHRRSGYRRGRPPEPKSFLCRYRANLAAMTAERQPEIDALSRKLARQEAAIAPLRALWSAGLIEPDCRALKRSEVLIVEQRRAG</sequence>
<evidence type="ECO:0000313" key="1">
    <source>
        <dbReference type="EMBL" id="CVI64336.1"/>
    </source>
</evidence>
<dbReference type="Proteomes" id="UP000192140">
    <property type="component" value="Unassembled WGS sequence"/>
</dbReference>
<accession>A0A1S7UBS2</accession>
<organism evidence="1 2">
    <name type="scientific">Agrobacterium deltaense NCPPB 1641</name>
    <dbReference type="NCBI Taxonomy" id="1183425"/>
    <lineage>
        <taxon>Bacteria</taxon>
        <taxon>Pseudomonadati</taxon>
        <taxon>Pseudomonadota</taxon>
        <taxon>Alphaproteobacteria</taxon>
        <taxon>Hyphomicrobiales</taxon>
        <taxon>Rhizobiaceae</taxon>
        <taxon>Rhizobium/Agrobacterium group</taxon>
        <taxon>Agrobacterium</taxon>
    </lineage>
</organism>
<comment type="caution">
    <text evidence="1">The sequence shown here is derived from an EMBL/GenBank/DDBJ whole genome shotgun (WGS) entry which is preliminary data.</text>
</comment>
<dbReference type="AlphaFoldDB" id="A0A1S7UBS2"/>
<proteinExistence type="predicted"/>
<keyword evidence="2" id="KW-1185">Reference proteome</keyword>
<dbReference type="RefSeq" id="WP_245311027.1">
    <property type="nucleotide sequence ID" value="NZ_LT009778.1"/>
</dbReference>
<dbReference type="EMBL" id="FCNP01000051">
    <property type="protein sequence ID" value="CVI64336.1"/>
    <property type="molecule type" value="Genomic_DNA"/>
</dbReference>
<gene>
    <name evidence="1" type="ORF">AGR7A_pTi0072</name>
</gene>
<name>A0A1S7UBS2_9HYPH</name>